<dbReference type="Gramene" id="GBG73946">
    <property type="protein sequence ID" value="GBG73946"/>
    <property type="gene ID" value="CBR_g17661"/>
</dbReference>
<dbReference type="AlphaFoldDB" id="A0A388KV58"/>
<dbReference type="EMBL" id="BFEA01000193">
    <property type="protein sequence ID" value="GBG73946.1"/>
    <property type="molecule type" value="Genomic_DNA"/>
</dbReference>
<dbReference type="Pfam" id="PF04937">
    <property type="entry name" value="DUF659"/>
    <property type="match status" value="1"/>
</dbReference>
<organism evidence="3 4">
    <name type="scientific">Chara braunii</name>
    <name type="common">Braun's stonewort</name>
    <dbReference type="NCBI Taxonomy" id="69332"/>
    <lineage>
        <taxon>Eukaryota</taxon>
        <taxon>Viridiplantae</taxon>
        <taxon>Streptophyta</taxon>
        <taxon>Charophyceae</taxon>
        <taxon>Charales</taxon>
        <taxon>Characeae</taxon>
        <taxon>Chara</taxon>
    </lineage>
</organism>
<feature type="region of interest" description="Disordered" evidence="1">
    <location>
        <begin position="22"/>
        <end position="43"/>
    </location>
</feature>
<evidence type="ECO:0000313" key="4">
    <source>
        <dbReference type="Proteomes" id="UP000265515"/>
    </source>
</evidence>
<evidence type="ECO:0000256" key="1">
    <source>
        <dbReference type="SAM" id="MobiDB-lite"/>
    </source>
</evidence>
<reference evidence="3 4" key="1">
    <citation type="journal article" date="2018" name="Cell">
        <title>The Chara Genome: Secondary Complexity and Implications for Plant Terrestrialization.</title>
        <authorList>
            <person name="Nishiyama T."/>
            <person name="Sakayama H."/>
            <person name="Vries J.D."/>
            <person name="Buschmann H."/>
            <person name="Saint-Marcoux D."/>
            <person name="Ullrich K.K."/>
            <person name="Haas F.B."/>
            <person name="Vanderstraeten L."/>
            <person name="Becker D."/>
            <person name="Lang D."/>
            <person name="Vosolsobe S."/>
            <person name="Rombauts S."/>
            <person name="Wilhelmsson P.K.I."/>
            <person name="Janitza P."/>
            <person name="Kern R."/>
            <person name="Heyl A."/>
            <person name="Rumpler F."/>
            <person name="Villalobos L.I.A.C."/>
            <person name="Clay J.M."/>
            <person name="Skokan R."/>
            <person name="Toyoda A."/>
            <person name="Suzuki Y."/>
            <person name="Kagoshima H."/>
            <person name="Schijlen E."/>
            <person name="Tajeshwar N."/>
            <person name="Catarino B."/>
            <person name="Hetherington A.J."/>
            <person name="Saltykova A."/>
            <person name="Bonnot C."/>
            <person name="Breuninger H."/>
            <person name="Symeonidi A."/>
            <person name="Radhakrishnan G.V."/>
            <person name="Van Nieuwerburgh F."/>
            <person name="Deforce D."/>
            <person name="Chang C."/>
            <person name="Karol K.G."/>
            <person name="Hedrich R."/>
            <person name="Ulvskov P."/>
            <person name="Glockner G."/>
            <person name="Delwiche C.F."/>
            <person name="Petrasek J."/>
            <person name="Van de Peer Y."/>
            <person name="Friml J."/>
            <person name="Beilby M."/>
            <person name="Dolan L."/>
            <person name="Kohara Y."/>
            <person name="Sugano S."/>
            <person name="Fujiyama A."/>
            <person name="Delaux P.-M."/>
            <person name="Quint M."/>
            <person name="TheiBen G."/>
            <person name="Hagemann M."/>
            <person name="Harholt J."/>
            <person name="Dunand C."/>
            <person name="Zachgo S."/>
            <person name="Langdale J."/>
            <person name="Maumus F."/>
            <person name="Straeten D.V.D."/>
            <person name="Gould S.B."/>
            <person name="Rensing S.A."/>
        </authorList>
    </citation>
    <scope>NUCLEOTIDE SEQUENCE [LARGE SCALE GENOMIC DNA]</scope>
    <source>
        <strain evidence="3 4">S276</strain>
    </source>
</reference>
<feature type="region of interest" description="Disordered" evidence="1">
    <location>
        <begin position="389"/>
        <end position="427"/>
    </location>
</feature>
<feature type="region of interest" description="Disordered" evidence="1">
    <location>
        <begin position="308"/>
        <end position="333"/>
    </location>
</feature>
<dbReference type="PANTHER" id="PTHR32166">
    <property type="entry name" value="OSJNBA0013A04.12 PROTEIN"/>
    <property type="match status" value="1"/>
</dbReference>
<dbReference type="InterPro" id="IPR012337">
    <property type="entry name" value="RNaseH-like_sf"/>
</dbReference>
<evidence type="ECO:0000313" key="3">
    <source>
        <dbReference type="EMBL" id="GBG73946.1"/>
    </source>
</evidence>
<keyword evidence="4" id="KW-1185">Reference proteome</keyword>
<accession>A0A388KV58</accession>
<gene>
    <name evidence="3" type="ORF">CBR_g17661</name>
</gene>
<dbReference type="PANTHER" id="PTHR32166:SF123">
    <property type="entry name" value="BED-TYPE DOMAIN-CONTAINING PROTEIN"/>
    <property type="match status" value="1"/>
</dbReference>
<proteinExistence type="predicted"/>
<protein>
    <recommendedName>
        <fullName evidence="2">DUF659 domain-containing protein</fullName>
    </recommendedName>
</protein>
<feature type="compositionally biased region" description="Basic residues" evidence="1">
    <location>
        <begin position="417"/>
        <end position="427"/>
    </location>
</feature>
<sequence length="427" mass="48399">MGFRKGGSIRRRRPTRWLKFPAYLEPQPPPTVDRAAPPCDAGDLHKENALEAAGGEASGSNTRLFSLQQSTIRRWVDNDEQKKLDIAWAKVMFRVGIPSNFLNFETNQKLHEVYLQVAKSRHHVKLPSFKHMRTVMSNIVYMRVQKTVEPLTTCWDVSVCTFITDGSSDRRERPVMNFLAAGVDGAVLVATVSMSGRKKTGPALAKLWEQIMREIGLRRINAICIDNTEVNKRAAQILERRMDKEIARILWVPCVAHCCSLLLRDLDKLDWVKHSVKRGHTIVKFIRNHHNIHSLMMTVDSSLSLAAHEEPEGNDGSVLKGPEDEAKKTEEELVQERRLTKTLKGRVPKNLEDKDEELTDDKIWMTSCGRGSADCRRTQVAAKRTTAMTLISSYDQSRPSQTRRTSERGGSDDNAKKSHARQRRSPG</sequence>
<evidence type="ECO:0000259" key="2">
    <source>
        <dbReference type="Pfam" id="PF04937"/>
    </source>
</evidence>
<comment type="caution">
    <text evidence="3">The sequence shown here is derived from an EMBL/GenBank/DDBJ whole genome shotgun (WGS) entry which is preliminary data.</text>
</comment>
<dbReference type="InterPro" id="IPR007021">
    <property type="entry name" value="DUF659"/>
</dbReference>
<dbReference type="Proteomes" id="UP000265515">
    <property type="component" value="Unassembled WGS sequence"/>
</dbReference>
<feature type="compositionally biased region" description="Basic and acidic residues" evidence="1">
    <location>
        <begin position="404"/>
        <end position="416"/>
    </location>
</feature>
<dbReference type="SUPFAM" id="SSF53098">
    <property type="entry name" value="Ribonuclease H-like"/>
    <property type="match status" value="1"/>
</dbReference>
<name>A0A388KV58_CHABU</name>
<feature type="domain" description="DUF659" evidence="2">
    <location>
        <begin position="127"/>
        <end position="280"/>
    </location>
</feature>
<feature type="compositionally biased region" description="Basic and acidic residues" evidence="1">
    <location>
        <begin position="321"/>
        <end position="333"/>
    </location>
</feature>
<feature type="compositionally biased region" description="Polar residues" evidence="1">
    <location>
        <begin position="389"/>
        <end position="403"/>
    </location>
</feature>